<dbReference type="PROSITE" id="PS51326">
    <property type="entry name" value="AVIDIN_2"/>
    <property type="match status" value="1"/>
</dbReference>
<dbReference type="AlphaFoldDB" id="A0A162XW31"/>
<evidence type="ECO:0000256" key="2">
    <source>
        <dbReference type="ARBA" id="ARBA00022525"/>
    </source>
</evidence>
<gene>
    <name evidence="4" type="ORF">AWE51_14565</name>
</gene>
<dbReference type="RefSeq" id="WP_066318582.1">
    <property type="nucleotide sequence ID" value="NZ_CANLSS010000004.1"/>
</dbReference>
<dbReference type="PRINTS" id="PR00709">
    <property type="entry name" value="AVIDIN"/>
</dbReference>
<dbReference type="GO" id="GO:0005576">
    <property type="term" value="C:extracellular region"/>
    <property type="evidence" value="ECO:0007669"/>
    <property type="project" value="UniProtKB-SubCell"/>
</dbReference>
<dbReference type="GO" id="GO:0009374">
    <property type="term" value="F:biotin binding"/>
    <property type="evidence" value="ECO:0007669"/>
    <property type="project" value="InterPro"/>
</dbReference>
<dbReference type="InterPro" id="IPR005468">
    <property type="entry name" value="Avidin/str"/>
</dbReference>
<proteinExistence type="predicted"/>
<evidence type="ECO:0000256" key="3">
    <source>
        <dbReference type="ARBA" id="ARBA00022729"/>
    </source>
</evidence>
<dbReference type="InterPro" id="IPR036896">
    <property type="entry name" value="Avidin-like_sf"/>
</dbReference>
<name>A0A162XW31_9FLAO</name>
<dbReference type="InterPro" id="IPR005469">
    <property type="entry name" value="Avidin"/>
</dbReference>
<comment type="subcellular location">
    <subcellularLocation>
        <location evidence="1">Secreted</location>
    </subcellularLocation>
</comment>
<evidence type="ECO:0008006" key="6">
    <source>
        <dbReference type="Google" id="ProtNLM"/>
    </source>
</evidence>
<dbReference type="Gene3D" id="2.40.128.30">
    <property type="entry name" value="Avidin-like"/>
    <property type="match status" value="1"/>
</dbReference>
<keyword evidence="5" id="KW-1185">Reference proteome</keyword>
<dbReference type="EMBL" id="LQRT01000046">
    <property type="protein sequence ID" value="KZS38804.1"/>
    <property type="molecule type" value="Genomic_DNA"/>
</dbReference>
<sequence>MIENLDKIEQYIDNTIGTAIRSYNPMIKSDIFGPIYGHWESEAGSKLFLASQGSILHGSFTREGGRPRRLLGTIDNHQPIKDKGLALSFSVYWPSNNDPEYRSVTSYTGQFHPTENKITTIFLLANETIPSKDYASVFVGNDVFTRIK</sequence>
<keyword evidence="2" id="KW-0964">Secreted</keyword>
<comment type="caution">
    <text evidence="4">The sequence shown here is derived from an EMBL/GenBank/DDBJ whole genome shotgun (WGS) entry which is preliminary data.</text>
</comment>
<keyword evidence="3" id="KW-0732">Signal</keyword>
<evidence type="ECO:0000256" key="1">
    <source>
        <dbReference type="ARBA" id="ARBA00004613"/>
    </source>
</evidence>
<dbReference type="SUPFAM" id="SSF50876">
    <property type="entry name" value="Avidin/streptavidin"/>
    <property type="match status" value="1"/>
</dbReference>
<dbReference type="Proteomes" id="UP000076715">
    <property type="component" value="Unassembled WGS sequence"/>
</dbReference>
<evidence type="ECO:0000313" key="5">
    <source>
        <dbReference type="Proteomes" id="UP000076715"/>
    </source>
</evidence>
<organism evidence="4 5">
    <name type="scientific">Aquimarina aggregata</name>
    <dbReference type="NCBI Taxonomy" id="1642818"/>
    <lineage>
        <taxon>Bacteria</taxon>
        <taxon>Pseudomonadati</taxon>
        <taxon>Bacteroidota</taxon>
        <taxon>Flavobacteriia</taxon>
        <taxon>Flavobacteriales</taxon>
        <taxon>Flavobacteriaceae</taxon>
        <taxon>Aquimarina</taxon>
    </lineage>
</organism>
<protein>
    <recommendedName>
        <fullName evidence="6">Lipocalin-like domain-containing protein</fullName>
    </recommendedName>
</protein>
<evidence type="ECO:0000313" key="4">
    <source>
        <dbReference type="EMBL" id="KZS38804.1"/>
    </source>
</evidence>
<accession>A0A162XW31</accession>
<dbReference type="Pfam" id="PF01382">
    <property type="entry name" value="Avidin"/>
    <property type="match status" value="1"/>
</dbReference>
<reference evidence="4 5" key="1">
    <citation type="submission" date="2016-01" db="EMBL/GenBank/DDBJ databases">
        <title>The draft genome sequence of Aquimarina sp. RZW4-3-2.</title>
        <authorList>
            <person name="Wang Y."/>
        </authorList>
    </citation>
    <scope>NUCLEOTIDE SEQUENCE [LARGE SCALE GENOMIC DNA]</scope>
    <source>
        <strain evidence="4 5">RZW4-3-2</strain>
    </source>
</reference>